<dbReference type="STRING" id="3827.A0A1S3ED16"/>
<name>A0A1S3ED16_CICAR</name>
<keyword evidence="3" id="KW-1185">Reference proteome</keyword>
<organism evidence="3 4">
    <name type="scientific">Cicer arietinum</name>
    <name type="common">Chickpea</name>
    <name type="synonym">Garbanzo</name>
    <dbReference type="NCBI Taxonomy" id="3827"/>
    <lineage>
        <taxon>Eukaryota</taxon>
        <taxon>Viridiplantae</taxon>
        <taxon>Streptophyta</taxon>
        <taxon>Embryophyta</taxon>
        <taxon>Tracheophyta</taxon>
        <taxon>Spermatophyta</taxon>
        <taxon>Magnoliopsida</taxon>
        <taxon>eudicotyledons</taxon>
        <taxon>Gunneridae</taxon>
        <taxon>Pentapetalae</taxon>
        <taxon>rosids</taxon>
        <taxon>fabids</taxon>
        <taxon>Fabales</taxon>
        <taxon>Fabaceae</taxon>
        <taxon>Papilionoideae</taxon>
        <taxon>50 kb inversion clade</taxon>
        <taxon>NPAAA clade</taxon>
        <taxon>Hologalegina</taxon>
        <taxon>IRL clade</taxon>
        <taxon>Cicereae</taxon>
        <taxon>Cicer</taxon>
    </lineage>
</organism>
<dbReference type="OrthoDB" id="603213at2759"/>
<dbReference type="AlphaFoldDB" id="A0A1S3ED16"/>
<evidence type="ECO:0000256" key="1">
    <source>
        <dbReference type="ARBA" id="ARBA00022729"/>
    </source>
</evidence>
<dbReference type="Pfam" id="PF24068">
    <property type="entry name" value="TPD1_C"/>
    <property type="match status" value="1"/>
</dbReference>
<dbReference type="PANTHER" id="PTHR33184:SF72">
    <property type="entry name" value="BETA-1,3-N-ACETYLGLUCOSAMINYLTRANSFERASE FAMILY PROTEIN"/>
    <property type="match status" value="1"/>
</dbReference>
<keyword evidence="1 2" id="KW-0732">Signal</keyword>
<dbReference type="InterPro" id="IPR040361">
    <property type="entry name" value="TPD1"/>
</dbReference>
<evidence type="ECO:0000313" key="4">
    <source>
        <dbReference type="RefSeq" id="XP_012573732.1"/>
    </source>
</evidence>
<dbReference type="Proteomes" id="UP000087171">
    <property type="component" value="Chromosome Ca1"/>
</dbReference>
<proteinExistence type="predicted"/>
<dbReference type="RefSeq" id="XP_012573732.1">
    <property type="nucleotide sequence ID" value="XM_012718278.2"/>
</dbReference>
<gene>
    <name evidence="4" type="primary">LOC105852495</name>
</gene>
<accession>A0A1S3ED16</accession>
<reference evidence="4" key="2">
    <citation type="submission" date="2025-08" db="UniProtKB">
        <authorList>
            <consortium name="RefSeq"/>
        </authorList>
    </citation>
    <scope>IDENTIFICATION</scope>
    <source>
        <tissue evidence="4">Etiolated seedlings</tissue>
    </source>
</reference>
<evidence type="ECO:0000256" key="2">
    <source>
        <dbReference type="SAM" id="SignalP"/>
    </source>
</evidence>
<protein>
    <submittedName>
        <fullName evidence="4">TPD1 protein homolog 1-like</fullName>
    </submittedName>
</protein>
<feature type="signal peptide" evidence="2">
    <location>
        <begin position="1"/>
        <end position="23"/>
    </location>
</feature>
<dbReference type="PANTHER" id="PTHR33184">
    <property type="entry name" value="PROTEIN TAPETUM DETERMINANT 1-LIKE-RELATED"/>
    <property type="match status" value="1"/>
</dbReference>
<sequence>MANSTTKILTIVSFLVLISQGYSQCSLQDITIVQRQSGVVRNQPKWNVTISNRCICTQTDVKLNCTDFQTILPIPTSILKVEGNVCTLNDGNPVYSNTDISFEYASSKSFPLNPISSQINCS</sequence>
<evidence type="ECO:0000313" key="3">
    <source>
        <dbReference type="Proteomes" id="UP000087171"/>
    </source>
</evidence>
<feature type="chain" id="PRO_5010222679" evidence="2">
    <location>
        <begin position="24"/>
        <end position="122"/>
    </location>
</feature>
<reference evidence="3" key="1">
    <citation type="journal article" date="2013" name="Nat. Biotechnol.">
        <title>Draft genome sequence of chickpea (Cicer arietinum) provides a resource for trait improvement.</title>
        <authorList>
            <person name="Varshney R.K."/>
            <person name="Song C."/>
            <person name="Saxena R.K."/>
            <person name="Azam S."/>
            <person name="Yu S."/>
            <person name="Sharpe A.G."/>
            <person name="Cannon S."/>
            <person name="Baek J."/>
            <person name="Rosen B.D."/>
            <person name="Tar'an B."/>
            <person name="Millan T."/>
            <person name="Zhang X."/>
            <person name="Ramsay L.D."/>
            <person name="Iwata A."/>
            <person name="Wang Y."/>
            <person name="Nelson W."/>
            <person name="Farmer A.D."/>
            <person name="Gaur P.M."/>
            <person name="Soderlund C."/>
            <person name="Penmetsa R.V."/>
            <person name="Xu C."/>
            <person name="Bharti A.K."/>
            <person name="He W."/>
            <person name="Winter P."/>
            <person name="Zhao S."/>
            <person name="Hane J.K."/>
            <person name="Carrasquilla-Garcia N."/>
            <person name="Condie J.A."/>
            <person name="Upadhyaya H.D."/>
            <person name="Luo M.C."/>
            <person name="Thudi M."/>
            <person name="Gowda C.L."/>
            <person name="Singh N.P."/>
            <person name="Lichtenzveig J."/>
            <person name="Gali K.K."/>
            <person name="Rubio J."/>
            <person name="Nadarajan N."/>
            <person name="Dolezel J."/>
            <person name="Bansal K.C."/>
            <person name="Xu X."/>
            <person name="Edwards D."/>
            <person name="Zhang G."/>
            <person name="Kahl G."/>
            <person name="Gil J."/>
            <person name="Singh K.B."/>
            <person name="Datta S.K."/>
            <person name="Jackson S.A."/>
            <person name="Wang J."/>
            <person name="Cook D.R."/>
        </authorList>
    </citation>
    <scope>NUCLEOTIDE SEQUENCE [LARGE SCALE GENOMIC DNA]</scope>
    <source>
        <strain evidence="3">cv. CDC Frontier</strain>
    </source>
</reference>
<dbReference type="GO" id="GO:0001709">
    <property type="term" value="P:cell fate determination"/>
    <property type="evidence" value="ECO:0007669"/>
    <property type="project" value="TreeGrafter"/>
</dbReference>